<comment type="subcellular location">
    <subcellularLocation>
        <location evidence="1">Membrane</location>
        <topology evidence="1">Multi-pass membrane protein</topology>
    </subcellularLocation>
</comment>
<evidence type="ECO:0000256" key="4">
    <source>
        <dbReference type="ARBA" id="ARBA00023136"/>
    </source>
</evidence>
<feature type="transmembrane region" description="Helical" evidence="5">
    <location>
        <begin position="35"/>
        <end position="57"/>
    </location>
</feature>
<evidence type="ECO:0000256" key="5">
    <source>
        <dbReference type="SAM" id="Phobius"/>
    </source>
</evidence>
<name>J7S4F3_NAUDC</name>
<keyword evidence="4 5" id="KW-0472">Membrane</keyword>
<feature type="transmembrane region" description="Helical" evidence="5">
    <location>
        <begin position="195"/>
        <end position="213"/>
    </location>
</feature>
<evidence type="ECO:0000256" key="2">
    <source>
        <dbReference type="ARBA" id="ARBA00022692"/>
    </source>
</evidence>
<feature type="transmembrane region" description="Helical" evidence="5">
    <location>
        <begin position="6"/>
        <end position="23"/>
    </location>
</feature>
<feature type="transmembrane region" description="Helical" evidence="5">
    <location>
        <begin position="233"/>
        <end position="258"/>
    </location>
</feature>
<protein>
    <submittedName>
        <fullName evidence="6">Uncharacterized protein</fullName>
    </submittedName>
</protein>
<feature type="transmembrane region" description="Helical" evidence="5">
    <location>
        <begin position="162"/>
        <end position="183"/>
    </location>
</feature>
<dbReference type="Proteomes" id="UP000000689">
    <property type="component" value="Chromosome 7"/>
</dbReference>
<dbReference type="GO" id="GO:0016020">
    <property type="term" value="C:membrane"/>
    <property type="evidence" value="ECO:0007669"/>
    <property type="project" value="UniProtKB-SubCell"/>
</dbReference>
<dbReference type="OMA" id="YQAQFLY"/>
<sequence>MIIPTILQLLCGILSVSSILYQKRYNRIHRSIYGLSYDLYLYDILGHLISLYCSINYKYSPLVRRQLANRYPLFYSNPHDIPISILLLLKDILMVYCDLLIFRQLYHYRTTKHIHQGISSTSTVLIIIFPVFTVFTFACSCLNLPIEDSGKFGIFYLDHINYLWIIGNFFLTFKFIPQISLNWMGLSTTGLSSKFVILNTLSNVTYLLIYYILSTTNLFSEQDLPFWKWPFNFKPIFVICFQLLSLLFILYQAQFLYIHSKNYLPKGKGSSSLF</sequence>
<organism evidence="6 7">
    <name type="scientific">Naumovozyma dairenensis (strain ATCC 10597 / BCRC 20456 / CBS 421 / NBRC 0211 / NRRL Y-12639)</name>
    <name type="common">Saccharomyces dairenensis</name>
    <dbReference type="NCBI Taxonomy" id="1071378"/>
    <lineage>
        <taxon>Eukaryota</taxon>
        <taxon>Fungi</taxon>
        <taxon>Dikarya</taxon>
        <taxon>Ascomycota</taxon>
        <taxon>Saccharomycotina</taxon>
        <taxon>Saccharomycetes</taxon>
        <taxon>Saccharomycetales</taxon>
        <taxon>Saccharomycetaceae</taxon>
        <taxon>Naumovozyma</taxon>
    </lineage>
</organism>
<evidence type="ECO:0000256" key="3">
    <source>
        <dbReference type="ARBA" id="ARBA00022989"/>
    </source>
</evidence>
<dbReference type="OrthoDB" id="75720at2759"/>
<evidence type="ECO:0000313" key="7">
    <source>
        <dbReference type="Proteomes" id="UP000000689"/>
    </source>
</evidence>
<evidence type="ECO:0000256" key="1">
    <source>
        <dbReference type="ARBA" id="ARBA00004141"/>
    </source>
</evidence>
<dbReference type="RefSeq" id="XP_003980097.1">
    <property type="nucleotide sequence ID" value="XM_003980048.1"/>
</dbReference>
<dbReference type="KEGG" id="ndi:NDAI_0G04360"/>
<dbReference type="InterPro" id="IPR006603">
    <property type="entry name" value="PQ-loop_rpt"/>
</dbReference>
<keyword evidence="7" id="KW-1185">Reference proteome</keyword>
<dbReference type="HOGENOM" id="CLU_095775_0_0_1"/>
<reference evidence="6 7" key="1">
    <citation type="journal article" date="2011" name="Proc. Natl. Acad. Sci. U.S.A.">
        <title>Evolutionary erosion of yeast sex chromosomes by mating-type switching accidents.</title>
        <authorList>
            <person name="Gordon J.L."/>
            <person name="Armisen D."/>
            <person name="Proux-Wera E."/>
            <person name="Oheigeartaigh S.S."/>
            <person name="Byrne K.P."/>
            <person name="Wolfe K.H."/>
        </authorList>
    </citation>
    <scope>NUCLEOTIDE SEQUENCE [LARGE SCALE GENOMIC DNA]</scope>
    <source>
        <strain evidence="7">ATCC 10597 / BCRC 20456 / CBS 421 / NBRC 0211 / NRRL Y-12639</strain>
    </source>
</reference>
<evidence type="ECO:0000313" key="6">
    <source>
        <dbReference type="EMBL" id="CCK73421.1"/>
    </source>
</evidence>
<dbReference type="eggNOG" id="ENOG502RXGR">
    <property type="taxonomic scope" value="Eukaryota"/>
</dbReference>
<keyword evidence="2 5" id="KW-0812">Transmembrane</keyword>
<dbReference type="Pfam" id="PF04193">
    <property type="entry name" value="PQ-loop"/>
    <property type="match status" value="1"/>
</dbReference>
<keyword evidence="3 5" id="KW-1133">Transmembrane helix</keyword>
<accession>J7S4F3</accession>
<feature type="transmembrane region" description="Helical" evidence="5">
    <location>
        <begin position="81"/>
        <end position="102"/>
    </location>
</feature>
<feature type="transmembrane region" description="Helical" evidence="5">
    <location>
        <begin position="123"/>
        <end position="146"/>
    </location>
</feature>
<dbReference type="GeneID" id="13926901"/>
<dbReference type="EMBL" id="HE580273">
    <property type="protein sequence ID" value="CCK73421.1"/>
    <property type="molecule type" value="Genomic_DNA"/>
</dbReference>
<proteinExistence type="predicted"/>
<dbReference type="AlphaFoldDB" id="J7S4F3"/>
<gene>
    <name evidence="6" type="primary">NDAI0G04360</name>
    <name evidence="6" type="ordered locus">NDAI_0G04360</name>
</gene>